<proteinExistence type="evidence at protein level"/>
<dbReference type="InterPro" id="IPR033192">
    <property type="entry name" value="ODAD3"/>
</dbReference>
<evidence type="ECO:0000313" key="5">
    <source>
        <dbReference type="EMBL" id="EAR88638.1"/>
    </source>
</evidence>
<dbReference type="PANTHER" id="PTHR46518">
    <property type="entry name" value="COILED-COIL DOMAIN-CONTAINING PROTEIN 151"/>
    <property type="match status" value="1"/>
</dbReference>
<feature type="coiled-coil region" evidence="2">
    <location>
        <begin position="336"/>
        <end position="397"/>
    </location>
</feature>
<accession>Q22T00</accession>
<dbReference type="SMR" id="Q22T00"/>
<dbReference type="GO" id="GO:0003341">
    <property type="term" value="P:cilium movement"/>
    <property type="evidence" value="ECO:0007669"/>
    <property type="project" value="InterPro"/>
</dbReference>
<evidence type="ECO:0007829" key="7">
    <source>
        <dbReference type="PDB" id="7MOQ"/>
    </source>
</evidence>
<dbReference type="GO" id="GO:0036158">
    <property type="term" value="P:outer dynein arm assembly"/>
    <property type="evidence" value="ECO:0007669"/>
    <property type="project" value="InterPro"/>
</dbReference>
<dbReference type="EMDB" id="EMD-23926"/>
<evidence type="ECO:0000256" key="1">
    <source>
        <dbReference type="ARBA" id="ARBA00023054"/>
    </source>
</evidence>
<dbReference type="GO" id="GO:0035253">
    <property type="term" value="C:ciliary rootlet"/>
    <property type="evidence" value="ECO:0007669"/>
    <property type="project" value="TreeGrafter"/>
</dbReference>
<dbReference type="STRING" id="312017.Q22T00"/>
<gene>
    <name evidence="5" type="ORF">TTHERM_00187170</name>
</gene>
<keyword evidence="7" id="KW-0002">3D-structure</keyword>
<evidence type="ECO:0000256" key="3">
    <source>
        <dbReference type="SAM" id="MobiDB-lite"/>
    </source>
</evidence>
<feature type="domain" description="ODAD1 central coiled coil region" evidence="4">
    <location>
        <begin position="143"/>
        <end position="420"/>
    </location>
</feature>
<reference evidence="7" key="2">
    <citation type="journal article" date="2021" name="EMBO Rep.">
        <title>Remodeling and activation mechanisms of outer arm dyneins revealed by cryo-EM.</title>
        <authorList>
            <person name="Kubo S."/>
            <person name="Yang S.K."/>
            <person name="Black C.S."/>
            <person name="Dai D."/>
            <person name="Valente-Paterno M."/>
            <person name="Gaertig J."/>
            <person name="Ichikawa M."/>
            <person name="Bui K.H."/>
        </authorList>
    </citation>
    <scope>STRUCTURE BY ELECTRON MICROSCOPY (8.00 ANGSTROMS)</scope>
</reference>
<dbReference type="InParanoid" id="Q22T00"/>
<dbReference type="Proteomes" id="UP000009168">
    <property type="component" value="Unassembled WGS sequence"/>
</dbReference>
<dbReference type="HOGENOM" id="CLU_028782_0_0_1"/>
<feature type="region of interest" description="Disordered" evidence="3">
    <location>
        <begin position="528"/>
        <end position="555"/>
    </location>
</feature>
<dbReference type="OMA" id="MEREMYQ"/>
<evidence type="ECO:0000259" key="4">
    <source>
        <dbReference type="Pfam" id="PF21773"/>
    </source>
</evidence>
<keyword evidence="1 2" id="KW-0175">Coiled coil</keyword>
<evidence type="ECO:0000313" key="6">
    <source>
        <dbReference type="Proteomes" id="UP000009168"/>
    </source>
</evidence>
<dbReference type="AlphaFoldDB" id="Q22T00"/>
<evidence type="ECO:0000256" key="2">
    <source>
        <dbReference type="SAM" id="Coils"/>
    </source>
</evidence>
<protein>
    <recommendedName>
        <fullName evidence="4">ODAD1 central coiled coil region domain-containing protein</fullName>
    </recommendedName>
</protein>
<dbReference type="GO" id="GO:0036064">
    <property type="term" value="C:ciliary basal body"/>
    <property type="evidence" value="ECO:0007669"/>
    <property type="project" value="TreeGrafter"/>
</dbReference>
<feature type="compositionally biased region" description="Polar residues" evidence="3">
    <location>
        <begin position="546"/>
        <end position="555"/>
    </location>
</feature>
<dbReference type="PDB" id="7MOQ">
    <property type="method" value="EM"/>
    <property type="resolution" value="8.00 A"/>
    <property type="chains" value="X=1-555"/>
</dbReference>
<dbReference type="PANTHER" id="PTHR46518:SF1">
    <property type="entry name" value="OUTER DYNEIN ARM-DOCKING COMPLEX SUBUNIT 3"/>
    <property type="match status" value="1"/>
</dbReference>
<reference evidence="6" key="1">
    <citation type="journal article" date="2006" name="PLoS Biol.">
        <title>Macronuclear genome sequence of the ciliate Tetrahymena thermophila, a model eukaryote.</title>
        <authorList>
            <person name="Eisen J.A."/>
            <person name="Coyne R.S."/>
            <person name="Wu M."/>
            <person name="Wu D."/>
            <person name="Thiagarajan M."/>
            <person name="Wortman J.R."/>
            <person name="Badger J.H."/>
            <person name="Ren Q."/>
            <person name="Amedeo P."/>
            <person name="Jones K.M."/>
            <person name="Tallon L.J."/>
            <person name="Delcher A.L."/>
            <person name="Salzberg S.L."/>
            <person name="Silva J.C."/>
            <person name="Haas B.J."/>
            <person name="Majoros W.H."/>
            <person name="Farzad M."/>
            <person name="Carlton J.M."/>
            <person name="Smith R.K. Jr."/>
            <person name="Garg J."/>
            <person name="Pearlman R.E."/>
            <person name="Karrer K.M."/>
            <person name="Sun L."/>
            <person name="Manning G."/>
            <person name="Elde N.C."/>
            <person name="Turkewitz A.P."/>
            <person name="Asai D.J."/>
            <person name="Wilkes D.E."/>
            <person name="Wang Y."/>
            <person name="Cai H."/>
            <person name="Collins K."/>
            <person name="Stewart B.A."/>
            <person name="Lee S.R."/>
            <person name="Wilamowska K."/>
            <person name="Weinberg Z."/>
            <person name="Ruzzo W.L."/>
            <person name="Wloga D."/>
            <person name="Gaertig J."/>
            <person name="Frankel J."/>
            <person name="Tsao C.-C."/>
            <person name="Gorovsky M.A."/>
            <person name="Keeling P.J."/>
            <person name="Waller R.F."/>
            <person name="Patron N.J."/>
            <person name="Cherry J.M."/>
            <person name="Stover N.A."/>
            <person name="Krieger C.J."/>
            <person name="del Toro C."/>
            <person name="Ryder H.F."/>
            <person name="Williamson S.C."/>
            <person name="Barbeau R.A."/>
            <person name="Hamilton E.P."/>
            <person name="Orias E."/>
        </authorList>
    </citation>
    <scope>NUCLEOTIDE SEQUENCE [LARGE SCALE GENOMIC DNA]</scope>
    <source>
        <strain evidence="6">SB210</strain>
    </source>
</reference>
<dbReference type="EMBL" id="GG662840">
    <property type="protein sequence ID" value="EAR88638.1"/>
    <property type="molecule type" value="Genomic_DNA"/>
</dbReference>
<sequence>MRASSATKSQKDLKTLEEEYIHQSKKSNLLENDRKIFHKNAEETKNNNMQIIESLKKENKQLKTLRDELIANKRASTPGMSKTQGSLVSWSGDIKDENYWRRKFDEARHATKNKKSQLLQLQDKLNEVSDAKFGAVEESPLMRQIRILENRLDKVMIKFNEAQSIRKTYEQIVKRLKEERVGYDNQLAAIERSLKGKEHDFEELLLLAHDATHAKELAAAELKKYEHKKAAVRELRKTYIAEKRKAIEQREAVISRMEKKDKDNDDRNLEKSQANNLNELNNPQIEPQNHQDATFQRQKLNDYDEAFRKLYEATGVTDVNEIIQKFTTQDETSKSLKDLQREYQDTIDDKKKQRDDLKAGLNALKYEGNENPNRKQLDEIEKNVNNAVNKCDKAKLKYERVSKILVDVKAGIEHLYEKLEFYKLEGKPNIVITDETLVEGLSQIVEKMKLIFQPVKNDPSYNPEDFKQTAKGVSNYINLNLRDKSGRIESISKNIRVKLPEKDEEEVSNDEIEDDIDIETTTKLKQKYQAQAKQEKAARNKQKKQLGSTQQGRKV</sequence>
<keyword evidence="6" id="KW-1185">Reference proteome</keyword>
<dbReference type="GO" id="GO:0097542">
    <property type="term" value="C:ciliary tip"/>
    <property type="evidence" value="ECO:0007669"/>
    <property type="project" value="TreeGrafter"/>
</dbReference>
<feature type="coiled-coil region" evidence="2">
    <location>
        <begin position="159"/>
        <end position="260"/>
    </location>
</feature>
<dbReference type="KEGG" id="tet:TTHERM_00187170"/>
<dbReference type="GeneID" id="7844347"/>
<feature type="coiled-coil region" evidence="2">
    <location>
        <begin position="13"/>
        <end position="75"/>
    </location>
</feature>
<dbReference type="Pfam" id="PF21773">
    <property type="entry name" value="ODAD1_CC"/>
    <property type="match status" value="1"/>
</dbReference>
<dbReference type="eggNOG" id="ENOG502QR7A">
    <property type="taxonomic scope" value="Eukaryota"/>
</dbReference>
<name>Q22T00_TETTS</name>
<dbReference type="InterPro" id="IPR049258">
    <property type="entry name" value="ODAD1_CC"/>
</dbReference>
<dbReference type="OrthoDB" id="10255247at2759"/>
<dbReference type="RefSeq" id="XP_001008883.1">
    <property type="nucleotide sequence ID" value="XM_001008883.3"/>
</dbReference>
<organism evidence="5 6">
    <name type="scientific">Tetrahymena thermophila (strain SB210)</name>
    <dbReference type="NCBI Taxonomy" id="312017"/>
    <lineage>
        <taxon>Eukaryota</taxon>
        <taxon>Sar</taxon>
        <taxon>Alveolata</taxon>
        <taxon>Ciliophora</taxon>
        <taxon>Intramacronucleata</taxon>
        <taxon>Oligohymenophorea</taxon>
        <taxon>Hymenostomatida</taxon>
        <taxon>Tetrahymenina</taxon>
        <taxon>Tetrahymenidae</taxon>
        <taxon>Tetrahymena</taxon>
    </lineage>
</organism>